<proteinExistence type="predicted"/>
<evidence type="ECO:0000313" key="2">
    <source>
        <dbReference type="EMBL" id="RZN70173.1"/>
    </source>
</evidence>
<accession>A0A520KX99</accession>
<dbReference type="Pfam" id="PF01629">
    <property type="entry name" value="DUF22"/>
    <property type="match status" value="1"/>
</dbReference>
<dbReference type="InterPro" id="IPR002572">
    <property type="entry name" value="DUF22"/>
</dbReference>
<dbReference type="AlphaFoldDB" id="A0A520KX99"/>
<gene>
    <name evidence="2" type="ORF">EF807_03560</name>
</gene>
<protein>
    <submittedName>
        <fullName evidence="2">DUF22 domain-containing protein</fullName>
    </submittedName>
</protein>
<evidence type="ECO:0000259" key="1">
    <source>
        <dbReference type="Pfam" id="PF01629"/>
    </source>
</evidence>
<name>A0A520KX99_9EURY</name>
<comment type="caution">
    <text evidence="2">The sequence shown here is derived from an EMBL/GenBank/DDBJ whole genome shotgun (WGS) entry which is preliminary data.</text>
</comment>
<organism evidence="2 3">
    <name type="scientific">Candidatus Methanolliviera hydrocarbonicum</name>
    <dbReference type="NCBI Taxonomy" id="2491085"/>
    <lineage>
        <taxon>Archaea</taxon>
        <taxon>Methanobacteriati</taxon>
        <taxon>Methanobacteriota</taxon>
        <taxon>Candidatus Methanoliparia</taxon>
        <taxon>Candidatus Methanoliparales</taxon>
        <taxon>Candidatus Methanollivieraceae</taxon>
        <taxon>Candidatus Methanolliviera</taxon>
    </lineage>
</organism>
<dbReference type="Proteomes" id="UP000320766">
    <property type="component" value="Unassembled WGS sequence"/>
</dbReference>
<dbReference type="EMBL" id="RXIL01000060">
    <property type="protein sequence ID" value="RZN70173.1"/>
    <property type="molecule type" value="Genomic_DNA"/>
</dbReference>
<reference evidence="2 3" key="1">
    <citation type="journal article" date="2019" name="Nat. Microbiol.">
        <title>Wide diversity of methane and short-chain alkane metabolisms in uncultured archaea.</title>
        <authorList>
            <person name="Borrel G."/>
            <person name="Adam P.S."/>
            <person name="McKay L.J."/>
            <person name="Chen L.X."/>
            <person name="Sierra-Garcia I.N."/>
            <person name="Sieber C.M."/>
            <person name="Letourneur Q."/>
            <person name="Ghozlane A."/>
            <person name="Andersen G.L."/>
            <person name="Li W.J."/>
            <person name="Hallam S.J."/>
            <person name="Muyzer G."/>
            <person name="de Oliveira V.M."/>
            <person name="Inskeep W.P."/>
            <person name="Banfield J.F."/>
            <person name="Gribaldo S."/>
        </authorList>
    </citation>
    <scope>NUCLEOTIDE SEQUENCE [LARGE SCALE GENOMIC DNA]</scope>
    <source>
        <strain evidence="2">NM1b</strain>
    </source>
</reference>
<evidence type="ECO:0000313" key="3">
    <source>
        <dbReference type="Proteomes" id="UP000320766"/>
    </source>
</evidence>
<feature type="domain" description="DUF22" evidence="1">
    <location>
        <begin position="6"/>
        <end position="114"/>
    </location>
</feature>
<sequence length="150" mass="16673">MESMVKVDIVSWKDKRGGDIQKIGVDAFPYGYSVGPRGEWQMLVAAEDKAVRANEMTDIKVRDVEIPERAIILPCFAERHALGVVASVGGIGRSKLVEEKRKIDNVIFYPISDGKVHIGELLGVINILYATFERKLTEEAVESWLKGRSG</sequence>